<comment type="similarity">
    <text evidence="1">Belongs to the peptidase A24 family.</text>
</comment>
<keyword evidence="2" id="KW-0812">Transmembrane</keyword>
<feature type="transmembrane region" description="Helical" evidence="2">
    <location>
        <begin position="30"/>
        <end position="48"/>
    </location>
</feature>
<keyword evidence="2" id="KW-0472">Membrane</keyword>
<dbReference type="Pfam" id="PF01478">
    <property type="entry name" value="Peptidase_A24"/>
    <property type="match status" value="1"/>
</dbReference>
<evidence type="ECO:0000259" key="3">
    <source>
        <dbReference type="Pfam" id="PF01478"/>
    </source>
</evidence>
<feature type="transmembrane region" description="Helical" evidence="2">
    <location>
        <begin position="87"/>
        <end position="112"/>
    </location>
</feature>
<feature type="transmembrane region" description="Helical" evidence="2">
    <location>
        <begin position="124"/>
        <end position="142"/>
    </location>
</feature>
<dbReference type="InterPro" id="IPR000045">
    <property type="entry name" value="Prepilin_IV_endopep_pep"/>
</dbReference>
<evidence type="ECO:0000256" key="1">
    <source>
        <dbReference type="ARBA" id="ARBA00005801"/>
    </source>
</evidence>
<sequence>MSTIINVIYVIILLCVAWQDYKTRIIHNKFHIIIFSLAFVQMLLIPEYRMLDRLIGMLVVSGPMLLLTLLIPGSFGGGDIKLMAASGFFLGTSSILCAMNLAIIAGSVYGIIMLKNRKRDRKDQFAFGPFLAIGLSIAAFWGNEIVSWYLKIQH</sequence>
<gene>
    <name evidence="4" type="ORF">H8S40_08285</name>
</gene>
<comment type="caution">
    <text evidence="4">The sequence shown here is derived from an EMBL/GenBank/DDBJ whole genome shotgun (WGS) entry which is preliminary data.</text>
</comment>
<evidence type="ECO:0000313" key="5">
    <source>
        <dbReference type="Proteomes" id="UP000631576"/>
    </source>
</evidence>
<organism evidence="4 5">
    <name type="scientific">Ruminococcus hominis</name>
    <dbReference type="NCBI Taxonomy" id="2763065"/>
    <lineage>
        <taxon>Bacteria</taxon>
        <taxon>Bacillati</taxon>
        <taxon>Bacillota</taxon>
        <taxon>Clostridia</taxon>
        <taxon>Eubacteriales</taxon>
        <taxon>Oscillospiraceae</taxon>
        <taxon>Ruminococcus</taxon>
    </lineage>
</organism>
<proteinExistence type="inferred from homology"/>
<dbReference type="RefSeq" id="WP_186865030.1">
    <property type="nucleotide sequence ID" value="NZ_JACOPE010000001.1"/>
</dbReference>
<feature type="domain" description="Prepilin type IV endopeptidase peptidase" evidence="3">
    <location>
        <begin position="8"/>
        <end position="111"/>
    </location>
</feature>
<keyword evidence="2" id="KW-1133">Transmembrane helix</keyword>
<dbReference type="PANTHER" id="PTHR30487:SF0">
    <property type="entry name" value="PREPILIN LEADER PEPTIDASE_N-METHYLTRANSFERASE-RELATED"/>
    <property type="match status" value="1"/>
</dbReference>
<dbReference type="EMBL" id="JACOPE010000001">
    <property type="protein sequence ID" value="MBC5683566.1"/>
    <property type="molecule type" value="Genomic_DNA"/>
</dbReference>
<dbReference type="InterPro" id="IPR050882">
    <property type="entry name" value="Prepilin_peptidase/N-MTase"/>
</dbReference>
<name>A0ABR7G9Z6_9FIRM</name>
<dbReference type="Proteomes" id="UP000631576">
    <property type="component" value="Unassembled WGS sequence"/>
</dbReference>
<keyword evidence="5" id="KW-1185">Reference proteome</keyword>
<reference evidence="4 5" key="1">
    <citation type="submission" date="2020-08" db="EMBL/GenBank/DDBJ databases">
        <title>Genome public.</title>
        <authorList>
            <person name="Liu C."/>
            <person name="Sun Q."/>
        </authorList>
    </citation>
    <scope>NUCLEOTIDE SEQUENCE [LARGE SCALE GENOMIC DNA]</scope>
    <source>
        <strain evidence="4 5">NSJ-13</strain>
    </source>
</reference>
<accession>A0ABR7G9Z6</accession>
<protein>
    <submittedName>
        <fullName evidence="4">Prepilin peptidase</fullName>
    </submittedName>
</protein>
<evidence type="ECO:0000256" key="2">
    <source>
        <dbReference type="SAM" id="Phobius"/>
    </source>
</evidence>
<dbReference type="PANTHER" id="PTHR30487">
    <property type="entry name" value="TYPE 4 PREPILIN-LIKE PROTEINS LEADER PEPTIDE-PROCESSING ENZYME"/>
    <property type="match status" value="1"/>
</dbReference>
<feature type="transmembrane region" description="Helical" evidence="2">
    <location>
        <begin position="55"/>
        <end position="75"/>
    </location>
</feature>
<dbReference type="Gene3D" id="1.20.120.1220">
    <property type="match status" value="1"/>
</dbReference>
<evidence type="ECO:0000313" key="4">
    <source>
        <dbReference type="EMBL" id="MBC5683566.1"/>
    </source>
</evidence>